<proteinExistence type="predicted"/>
<reference evidence="3" key="1">
    <citation type="journal article" date="2019" name="Plant J.">
        <title>Chlorella vulgaris genome assembly and annotation reveals the molecular basis for metabolic acclimation to high light conditions.</title>
        <authorList>
            <person name="Cecchin M."/>
            <person name="Marcolungo L."/>
            <person name="Rossato M."/>
            <person name="Girolomoni L."/>
            <person name="Cosentino E."/>
            <person name="Cuine S."/>
            <person name="Li-Beisson Y."/>
            <person name="Delledonne M."/>
            <person name="Ballottari M."/>
        </authorList>
    </citation>
    <scope>NUCLEOTIDE SEQUENCE</scope>
    <source>
        <strain evidence="3">211/11P</strain>
    </source>
</reference>
<comment type="caution">
    <text evidence="3">The sequence shown here is derived from an EMBL/GenBank/DDBJ whole genome shotgun (WGS) entry which is preliminary data.</text>
</comment>
<dbReference type="OrthoDB" id="513899at2759"/>
<feature type="region of interest" description="Disordered" evidence="1">
    <location>
        <begin position="231"/>
        <end position="252"/>
    </location>
</feature>
<dbReference type="AlphaFoldDB" id="A0A9D4TYM4"/>
<dbReference type="Proteomes" id="UP001055712">
    <property type="component" value="Unassembled WGS sequence"/>
</dbReference>
<evidence type="ECO:0000256" key="1">
    <source>
        <dbReference type="SAM" id="MobiDB-lite"/>
    </source>
</evidence>
<keyword evidence="4" id="KW-1185">Reference proteome</keyword>
<accession>A0A9D4TYM4</accession>
<gene>
    <name evidence="3" type="ORF">D9Q98_000591</name>
</gene>
<dbReference type="EMBL" id="SIDB01000001">
    <property type="protein sequence ID" value="KAI3438150.1"/>
    <property type="molecule type" value="Genomic_DNA"/>
</dbReference>
<keyword evidence="2" id="KW-0732">Signal</keyword>
<organism evidence="3 4">
    <name type="scientific">Chlorella vulgaris</name>
    <name type="common">Green alga</name>
    <dbReference type="NCBI Taxonomy" id="3077"/>
    <lineage>
        <taxon>Eukaryota</taxon>
        <taxon>Viridiplantae</taxon>
        <taxon>Chlorophyta</taxon>
        <taxon>core chlorophytes</taxon>
        <taxon>Trebouxiophyceae</taxon>
        <taxon>Chlorellales</taxon>
        <taxon>Chlorellaceae</taxon>
        <taxon>Chlorella clade</taxon>
        <taxon>Chlorella</taxon>
    </lineage>
</organism>
<protein>
    <submittedName>
        <fullName evidence="3">Uncharacterized protein</fullName>
    </submittedName>
</protein>
<reference evidence="3" key="2">
    <citation type="submission" date="2020-11" db="EMBL/GenBank/DDBJ databases">
        <authorList>
            <person name="Cecchin M."/>
            <person name="Marcolungo L."/>
            <person name="Rossato M."/>
            <person name="Girolomoni L."/>
            <person name="Cosentino E."/>
            <person name="Cuine S."/>
            <person name="Li-Beisson Y."/>
            <person name="Delledonne M."/>
            <person name="Ballottari M."/>
        </authorList>
    </citation>
    <scope>NUCLEOTIDE SEQUENCE</scope>
    <source>
        <strain evidence="3">211/11P</strain>
        <tissue evidence="3">Whole cell</tissue>
    </source>
</reference>
<feature type="chain" id="PRO_5039286590" evidence="2">
    <location>
        <begin position="16"/>
        <end position="595"/>
    </location>
</feature>
<sequence>MLFASFALSPSLGGATQTAAGADGVAQSPLPPPLLPADAASAETQCDAQRDAWAASVYQQLAASCLLSPSLDTRLPTVPVILHPSAPRGAAAQPVTARHIGFLRVDLTDAAEEEQGVDTGSLDRFGCTGHWASSGCIRLLTAAAVATQPGITGCSSGLALLPPEAFAALWARCEAVCGSSSSTPCDWHVPYSRLLPLEEAYGGLYRELKAGGYDLSRCHYMLRGWKTREGRPRLGASAPRSSTTTGGGQRARRHRGVVPAALAATRDLRAMVNWPGLLELLEEEGVEAVPTDGMRYWLARLAAGFQAQLAAAGVLCAETSVHHIIARSARGIDHPLNYFLIDRGPNSAMGSKVEGFRDADGNKLHMRDVVGERAFEVAHAACCLYHGVLYAGRRRGAPPAQTLRELREGATALAEEALQARQATAARQQARRAGGEAAAGVQQLSQQERGLADEPASSQQQRSSLKRERCAGQQAEVSGGGAAPALSPSQQQQDRRRRLSGEAHPSPHAQAAAAEEAGELAGDGTEAVLAALSLQCNPEVCSLPLAAEGPPSALLQGKDILERQANQCGSVGGPPAGLSSLRGRLQEALSRAAAA</sequence>
<name>A0A9D4TYM4_CHLVU</name>
<evidence type="ECO:0000313" key="4">
    <source>
        <dbReference type="Proteomes" id="UP001055712"/>
    </source>
</evidence>
<feature type="compositionally biased region" description="Low complexity" evidence="1">
    <location>
        <begin position="17"/>
        <end position="27"/>
    </location>
</feature>
<evidence type="ECO:0000256" key="2">
    <source>
        <dbReference type="SAM" id="SignalP"/>
    </source>
</evidence>
<feature type="region of interest" description="Disordered" evidence="1">
    <location>
        <begin position="424"/>
        <end position="509"/>
    </location>
</feature>
<feature type="compositionally biased region" description="Low complexity" evidence="1">
    <location>
        <begin position="424"/>
        <end position="440"/>
    </location>
</feature>
<evidence type="ECO:0000313" key="3">
    <source>
        <dbReference type="EMBL" id="KAI3438150.1"/>
    </source>
</evidence>
<feature type="signal peptide" evidence="2">
    <location>
        <begin position="1"/>
        <end position="15"/>
    </location>
</feature>
<feature type="region of interest" description="Disordered" evidence="1">
    <location>
        <begin position="17"/>
        <end position="42"/>
    </location>
</feature>